<dbReference type="InterPro" id="IPR019734">
    <property type="entry name" value="TPR_rpt"/>
</dbReference>
<evidence type="ECO:0000256" key="2">
    <source>
        <dbReference type="ARBA" id="ARBA00022803"/>
    </source>
</evidence>
<dbReference type="PANTHER" id="PTHR44943:SF9">
    <property type="entry name" value="TPR-REPEAT-CONTAINING PROTEIN"/>
    <property type="match status" value="1"/>
</dbReference>
<dbReference type="SMART" id="SM00028">
    <property type="entry name" value="TPR"/>
    <property type="match status" value="3"/>
</dbReference>
<keyword evidence="5" id="KW-0472">Membrane</keyword>
<keyword evidence="3" id="KW-0793">Thylakoid</keyword>
<keyword evidence="5" id="KW-0812">Transmembrane</keyword>
<organism evidence="6 7">
    <name type="scientific">Malonomonas rubra DSM 5091</name>
    <dbReference type="NCBI Taxonomy" id="1122189"/>
    <lineage>
        <taxon>Bacteria</taxon>
        <taxon>Pseudomonadati</taxon>
        <taxon>Thermodesulfobacteriota</taxon>
        <taxon>Desulfuromonadia</taxon>
        <taxon>Desulfuromonadales</taxon>
        <taxon>Geopsychrobacteraceae</taxon>
        <taxon>Malonomonas</taxon>
    </lineage>
</organism>
<feature type="repeat" description="TPR" evidence="4">
    <location>
        <begin position="65"/>
        <end position="98"/>
    </location>
</feature>
<dbReference type="InterPro" id="IPR011990">
    <property type="entry name" value="TPR-like_helical_dom_sf"/>
</dbReference>
<evidence type="ECO:0000313" key="6">
    <source>
        <dbReference type="EMBL" id="SHI59043.1"/>
    </source>
</evidence>
<gene>
    <name evidence="6" type="ORF">SAMN02745165_00492</name>
</gene>
<evidence type="ECO:0000256" key="1">
    <source>
        <dbReference type="ARBA" id="ARBA00022737"/>
    </source>
</evidence>
<keyword evidence="7" id="KW-1185">Reference proteome</keyword>
<reference evidence="6 7" key="1">
    <citation type="submission" date="2016-11" db="EMBL/GenBank/DDBJ databases">
        <authorList>
            <person name="Jaros S."/>
            <person name="Januszkiewicz K."/>
            <person name="Wedrychowicz H."/>
        </authorList>
    </citation>
    <scope>NUCLEOTIDE SEQUENCE [LARGE SCALE GENOMIC DNA]</scope>
    <source>
        <strain evidence="6 7">DSM 5091</strain>
    </source>
</reference>
<feature type="repeat" description="TPR" evidence="4">
    <location>
        <begin position="99"/>
        <end position="132"/>
    </location>
</feature>
<dbReference type="Pfam" id="PF13181">
    <property type="entry name" value="TPR_8"/>
    <property type="match status" value="1"/>
</dbReference>
<evidence type="ECO:0000313" key="7">
    <source>
        <dbReference type="Proteomes" id="UP000184171"/>
    </source>
</evidence>
<name>A0A1M6CDS7_MALRU</name>
<keyword evidence="5" id="KW-1133">Transmembrane helix</keyword>
<dbReference type="Gene3D" id="1.25.40.10">
    <property type="entry name" value="Tetratricopeptide repeat domain"/>
    <property type="match status" value="1"/>
</dbReference>
<protein>
    <submittedName>
        <fullName evidence="6">Tetratricopeptide repeat-containing protein</fullName>
    </submittedName>
</protein>
<dbReference type="Pfam" id="PF07719">
    <property type="entry name" value="TPR_2"/>
    <property type="match status" value="1"/>
</dbReference>
<dbReference type="Pfam" id="PF13174">
    <property type="entry name" value="TPR_6"/>
    <property type="match status" value="1"/>
</dbReference>
<evidence type="ECO:0000256" key="3">
    <source>
        <dbReference type="ARBA" id="ARBA00023078"/>
    </source>
</evidence>
<keyword evidence="1" id="KW-0677">Repeat</keyword>
<dbReference type="PANTHER" id="PTHR44943">
    <property type="entry name" value="CELLULOSE SYNTHASE OPERON PROTEIN C"/>
    <property type="match status" value="1"/>
</dbReference>
<dbReference type="Proteomes" id="UP000184171">
    <property type="component" value="Unassembled WGS sequence"/>
</dbReference>
<dbReference type="InterPro" id="IPR013105">
    <property type="entry name" value="TPR_2"/>
</dbReference>
<dbReference type="InterPro" id="IPR051685">
    <property type="entry name" value="Ycf3/AcsC/BcsC/TPR_MFPF"/>
</dbReference>
<keyword evidence="2 4" id="KW-0802">TPR repeat</keyword>
<dbReference type="STRING" id="1122189.SAMN02745165_00492"/>
<dbReference type="AlphaFoldDB" id="A0A1M6CDS7"/>
<evidence type="ECO:0000256" key="4">
    <source>
        <dbReference type="PROSITE-ProRule" id="PRU00339"/>
    </source>
</evidence>
<accession>A0A1M6CDS7</accession>
<dbReference type="EMBL" id="FQZT01000001">
    <property type="protein sequence ID" value="SHI59043.1"/>
    <property type="molecule type" value="Genomic_DNA"/>
</dbReference>
<dbReference type="RefSeq" id="WP_072905165.1">
    <property type="nucleotide sequence ID" value="NZ_FQZT01000001.1"/>
</dbReference>
<evidence type="ECO:0000256" key="5">
    <source>
        <dbReference type="SAM" id="Phobius"/>
    </source>
</evidence>
<sequence>MKKETILLVVISLIVGGLIAVIITNMQDRKAQNVSTGAPASAPAVNHQQQITMLEGIVAKEPSNRNAWVQLGHSFFDADQPMKAIEAYAKALELQGDDPNVLTDQGVMYRRLGWFDKAIKNFEAANKLNPNHQQSLYNLGIVYRYDLQDFPSAIKVWEKFISINPAGPGAAQVRAELEFLKKHESLPMPSPIPQPQ</sequence>
<feature type="transmembrane region" description="Helical" evidence="5">
    <location>
        <begin position="6"/>
        <end position="23"/>
    </location>
</feature>
<dbReference type="OrthoDB" id="5338908at2"/>
<dbReference type="SUPFAM" id="SSF48452">
    <property type="entry name" value="TPR-like"/>
    <property type="match status" value="1"/>
</dbReference>
<proteinExistence type="predicted"/>
<dbReference type="PROSITE" id="PS50005">
    <property type="entry name" value="TPR"/>
    <property type="match status" value="2"/>
</dbReference>